<name>C5R827_WEIPA</name>
<dbReference type="RefSeq" id="WP_002829042.1">
    <property type="nucleotide sequence ID" value="NZ_GG697136.1"/>
</dbReference>
<dbReference type="Proteomes" id="UP000004528">
    <property type="component" value="Unassembled WGS sequence"/>
</dbReference>
<dbReference type="AlphaFoldDB" id="C5R827"/>
<dbReference type="STRING" id="585506.HMPREF0877_0122"/>
<sequence length="78" mass="9033">MKEIKTISLREQVYVHGKYPAVTFTVGEPVFKEFTLKEWINGSVVTDIDNWLDDTFRVTTVHNFVLIPNENIAGVEYE</sequence>
<evidence type="ECO:0000313" key="2">
    <source>
        <dbReference type="Proteomes" id="UP000004528"/>
    </source>
</evidence>
<keyword evidence="2" id="KW-1185">Reference proteome</keyword>
<comment type="caution">
    <text evidence="1">The sequence shown here is derived from an EMBL/GenBank/DDBJ whole genome shotgun (WGS) entry which is preliminary data.</text>
</comment>
<accession>C5R827</accession>
<proteinExistence type="predicted"/>
<dbReference type="EMBL" id="ACKU01000004">
    <property type="protein sequence ID" value="EER75611.1"/>
    <property type="molecule type" value="Genomic_DNA"/>
</dbReference>
<organism evidence="1 2">
    <name type="scientific">Weissella paramesenteroides ATCC 33313</name>
    <dbReference type="NCBI Taxonomy" id="585506"/>
    <lineage>
        <taxon>Bacteria</taxon>
        <taxon>Bacillati</taxon>
        <taxon>Bacillota</taxon>
        <taxon>Bacilli</taxon>
        <taxon>Lactobacillales</taxon>
        <taxon>Lactobacillaceae</taxon>
        <taxon>Weissella</taxon>
    </lineage>
</organism>
<reference evidence="1 2" key="1">
    <citation type="submission" date="2009-04" db="EMBL/GenBank/DDBJ databases">
        <authorList>
            <person name="Qin X."/>
            <person name="Bachman B."/>
            <person name="Battles P."/>
            <person name="Bell A."/>
            <person name="Bess C."/>
            <person name="Bickham C."/>
            <person name="Chaboub L."/>
            <person name="Chen D."/>
            <person name="Coyle M."/>
            <person name="Deiros D.R."/>
            <person name="Dinh H."/>
            <person name="Forbes L."/>
            <person name="Fowler G."/>
            <person name="Francisco L."/>
            <person name="Fu Q."/>
            <person name="Gubbala S."/>
            <person name="Hale W."/>
            <person name="Han Y."/>
            <person name="Hemphill L."/>
            <person name="Highlander S.K."/>
            <person name="Hirani K."/>
            <person name="Hogues M."/>
            <person name="Jackson L."/>
            <person name="Jakkamsetti A."/>
            <person name="Javaid M."/>
            <person name="Jiang H."/>
            <person name="Korchina V."/>
            <person name="Kovar C."/>
            <person name="Lara F."/>
            <person name="Lee S."/>
            <person name="Mata R."/>
            <person name="Mathew T."/>
            <person name="Moen C."/>
            <person name="Morales K."/>
            <person name="Munidasa M."/>
            <person name="Nazareth L."/>
            <person name="Ngo R."/>
            <person name="Nguyen L."/>
            <person name="Okwuonu G."/>
            <person name="Ongeri F."/>
            <person name="Patil S."/>
            <person name="Petrosino J."/>
            <person name="Pham C."/>
            <person name="Pham P."/>
            <person name="Pu L.-L."/>
            <person name="Puazo M."/>
            <person name="Raj R."/>
            <person name="Reid J."/>
            <person name="Rouhana J."/>
            <person name="Saada N."/>
            <person name="Shang Y."/>
            <person name="Simmons D."/>
            <person name="Thornton R."/>
            <person name="Warren J."/>
            <person name="Weissenberger G."/>
            <person name="Zhang J."/>
            <person name="Zhang L."/>
            <person name="Zhou C."/>
            <person name="Zhu D."/>
            <person name="Muzny D."/>
            <person name="Worley K."/>
            <person name="Gibbs R."/>
        </authorList>
    </citation>
    <scope>NUCLEOTIDE SEQUENCE [LARGE SCALE GENOMIC DNA]</scope>
    <source>
        <strain evidence="1 2">ATCC 33313</strain>
    </source>
</reference>
<dbReference type="HOGENOM" id="CLU_2621145_0_0_9"/>
<evidence type="ECO:0000313" key="1">
    <source>
        <dbReference type="EMBL" id="EER75611.1"/>
    </source>
</evidence>
<gene>
    <name evidence="1" type="ORF">HMPREF0877_0122</name>
</gene>
<protein>
    <submittedName>
        <fullName evidence="1">Uncharacterized protein</fullName>
    </submittedName>
</protein>